<organism evidence="2 3">
    <name type="scientific">Besnoitia besnoiti</name>
    <name type="common">Apicomplexan protozoan</name>
    <dbReference type="NCBI Taxonomy" id="94643"/>
    <lineage>
        <taxon>Eukaryota</taxon>
        <taxon>Sar</taxon>
        <taxon>Alveolata</taxon>
        <taxon>Apicomplexa</taxon>
        <taxon>Conoidasida</taxon>
        <taxon>Coccidia</taxon>
        <taxon>Eucoccidiorida</taxon>
        <taxon>Eimeriorina</taxon>
        <taxon>Sarcocystidae</taxon>
        <taxon>Besnoitia</taxon>
    </lineage>
</organism>
<protein>
    <submittedName>
        <fullName evidence="2">SAG-related sequence</fullName>
    </submittedName>
</protein>
<dbReference type="GO" id="GO:0016020">
    <property type="term" value="C:membrane"/>
    <property type="evidence" value="ECO:0007669"/>
    <property type="project" value="InterPro"/>
</dbReference>
<dbReference type="RefSeq" id="XP_029220093.1">
    <property type="nucleotide sequence ID" value="XM_029364170.1"/>
</dbReference>
<evidence type="ECO:0000313" key="3">
    <source>
        <dbReference type="Proteomes" id="UP000224006"/>
    </source>
</evidence>
<dbReference type="AlphaFoldDB" id="A0A2A9MFX5"/>
<name>A0A2A9MFX5_BESBE</name>
<reference evidence="2 3" key="1">
    <citation type="submission" date="2017-09" db="EMBL/GenBank/DDBJ databases">
        <title>Genome sequencing of Besnoitia besnoiti strain Bb-Ger1.</title>
        <authorList>
            <person name="Schares G."/>
            <person name="Venepally P."/>
            <person name="Lorenzi H.A."/>
        </authorList>
    </citation>
    <scope>NUCLEOTIDE SEQUENCE [LARGE SCALE GENOMIC DNA]</scope>
    <source>
        <strain evidence="2 3">Bb-Ger1</strain>
    </source>
</reference>
<dbReference type="EMBL" id="NWUJ01000004">
    <property type="protein sequence ID" value="PFH36084.1"/>
    <property type="molecule type" value="Genomic_DNA"/>
</dbReference>
<evidence type="ECO:0000313" key="2">
    <source>
        <dbReference type="EMBL" id="PFH36084.1"/>
    </source>
</evidence>
<evidence type="ECO:0000259" key="1">
    <source>
        <dbReference type="Pfam" id="PF04092"/>
    </source>
</evidence>
<dbReference type="VEuPathDB" id="ToxoDB:BESB_057350"/>
<dbReference type="InterPro" id="IPR007226">
    <property type="entry name" value="SRS_dom"/>
</dbReference>
<dbReference type="GeneID" id="40310664"/>
<gene>
    <name evidence="2" type="ORF">BESB_057350</name>
</gene>
<feature type="domain" description="SRS" evidence="1">
    <location>
        <begin position="216"/>
        <end position="343"/>
    </location>
</feature>
<dbReference type="Gene3D" id="2.60.40.1320">
    <property type="entry name" value="SRS domain"/>
    <property type="match status" value="2"/>
</dbReference>
<accession>A0A2A9MFX5</accession>
<dbReference type="SUPFAM" id="SSF74877">
    <property type="entry name" value="Major surface antigen p30, SAG1"/>
    <property type="match status" value="2"/>
</dbReference>
<sequence length="378" mass="40078">MEVLSCELNHVLQDFFNAGARKPRRGPYFSGRAELVALMCCVIVAIHSFSLISALGTEETSMCVEVDNVTTCTCAAQPSRSEKTSTATISQEKNTLKMVCKEGLKCAPAELTGSIACVGGTDDLTECKGSTSSTKHDSCLDVKDILTGTTSSIQWKDTTAQGRAKDQSRSLTVPPETIPFVDEKFVVGCISSTSSSTTSCKVDVKIEARATAKNDQTVVCAYGARSNQTRQAVTLSPSQNSFTLVCGDKGEVLPKAYAQTYCSPDSKDASETCSGDYTTILAGYEDKWWSADDKARSFTLSVPADKFPSKAAKLLVGCRQEYPLSEDKKNAPAEGSTVCSVDVFIEANASSSLSVGSSGAYPVFATVGTVVAFTTSHA</sequence>
<dbReference type="InterPro" id="IPR036755">
    <property type="entry name" value="SRS_dom_sf"/>
</dbReference>
<dbReference type="OrthoDB" id="329695at2759"/>
<comment type="caution">
    <text evidence="2">The sequence shown here is derived from an EMBL/GenBank/DDBJ whole genome shotgun (WGS) entry which is preliminary data.</text>
</comment>
<proteinExistence type="predicted"/>
<dbReference type="InterPro" id="IPR028352">
    <property type="entry name" value="Surface_antig_SAG1"/>
</dbReference>
<keyword evidence="3" id="KW-1185">Reference proteome</keyword>
<dbReference type="PRINTS" id="PR01801">
    <property type="entry name" value="SURFCEANTIGN"/>
</dbReference>
<dbReference type="KEGG" id="bbes:BESB_057350"/>
<dbReference type="Pfam" id="PF04092">
    <property type="entry name" value="SAG"/>
    <property type="match status" value="2"/>
</dbReference>
<dbReference type="Proteomes" id="UP000224006">
    <property type="component" value="Chromosome IV"/>
</dbReference>
<feature type="domain" description="SRS" evidence="1">
    <location>
        <begin position="68"/>
        <end position="206"/>
    </location>
</feature>